<dbReference type="Proteomes" id="UP000001351">
    <property type="component" value="Chromosome"/>
</dbReference>
<gene>
    <name evidence="1" type="ordered locus">STAUR_2741</name>
</gene>
<evidence type="ECO:0000313" key="2">
    <source>
        <dbReference type="Proteomes" id="UP000001351"/>
    </source>
</evidence>
<proteinExistence type="predicted"/>
<accession>E3FL21</accession>
<sequence length="66" mass="7223">MQGTPPPLARLSSRLGVPAFQYNIYGTTSEFLMEVDAGGRVELSGCVGHDVTLLESEREDLVRWLG</sequence>
<keyword evidence="2" id="KW-1185">Reference proteome</keyword>
<organism evidence="1 2">
    <name type="scientific">Stigmatella aurantiaca (strain DW4/3-1)</name>
    <dbReference type="NCBI Taxonomy" id="378806"/>
    <lineage>
        <taxon>Bacteria</taxon>
        <taxon>Pseudomonadati</taxon>
        <taxon>Myxococcota</taxon>
        <taxon>Myxococcia</taxon>
        <taxon>Myxococcales</taxon>
        <taxon>Cystobacterineae</taxon>
        <taxon>Archangiaceae</taxon>
        <taxon>Stigmatella</taxon>
    </lineage>
</organism>
<reference evidence="1 2" key="1">
    <citation type="journal article" date="2011" name="Mol. Biol. Evol.">
        <title>Comparative genomic analysis of fruiting body formation in Myxococcales.</title>
        <authorList>
            <person name="Huntley S."/>
            <person name="Hamann N."/>
            <person name="Wegener-Feldbrugge S."/>
            <person name="Treuner-Lange A."/>
            <person name="Kube M."/>
            <person name="Reinhardt R."/>
            <person name="Klages S."/>
            <person name="Muller R."/>
            <person name="Ronning C.M."/>
            <person name="Nierman W.C."/>
            <person name="Sogaard-Andersen L."/>
        </authorList>
    </citation>
    <scope>NUCLEOTIDE SEQUENCE [LARGE SCALE GENOMIC DNA]</scope>
    <source>
        <strain evidence="1 2">DW4/3-1</strain>
    </source>
</reference>
<protein>
    <submittedName>
        <fullName evidence="1">Uncharacterized protein</fullName>
    </submittedName>
</protein>
<dbReference type="AlphaFoldDB" id="E3FL21"/>
<evidence type="ECO:0000313" key="1">
    <source>
        <dbReference type="EMBL" id="ADO70539.1"/>
    </source>
</evidence>
<name>E3FL21_STIAD</name>
<dbReference type="HOGENOM" id="CLU_2829172_0_0_7"/>
<dbReference type="KEGG" id="sur:STAUR_2741"/>
<dbReference type="EMBL" id="CP002271">
    <property type="protein sequence ID" value="ADO70539.1"/>
    <property type="molecule type" value="Genomic_DNA"/>
</dbReference>